<comment type="caution">
    <text evidence="2">The sequence shown here is derived from an EMBL/GenBank/DDBJ whole genome shotgun (WGS) entry which is preliminary data.</text>
</comment>
<evidence type="ECO:0000313" key="3">
    <source>
        <dbReference type="Proteomes" id="UP000265703"/>
    </source>
</evidence>
<keyword evidence="1" id="KW-0472">Membrane</keyword>
<feature type="transmembrane region" description="Helical" evidence="1">
    <location>
        <begin position="7"/>
        <end position="29"/>
    </location>
</feature>
<accession>A0A397TA16</accession>
<name>A0A397TA16_9GLOM</name>
<dbReference type="Proteomes" id="UP000265703">
    <property type="component" value="Unassembled WGS sequence"/>
</dbReference>
<organism evidence="2 3">
    <name type="scientific">Glomus cerebriforme</name>
    <dbReference type="NCBI Taxonomy" id="658196"/>
    <lineage>
        <taxon>Eukaryota</taxon>
        <taxon>Fungi</taxon>
        <taxon>Fungi incertae sedis</taxon>
        <taxon>Mucoromycota</taxon>
        <taxon>Glomeromycotina</taxon>
        <taxon>Glomeromycetes</taxon>
        <taxon>Glomerales</taxon>
        <taxon>Glomeraceae</taxon>
        <taxon>Glomus</taxon>
    </lineage>
</organism>
<gene>
    <name evidence="2" type="ORF">C1645_758206</name>
</gene>
<evidence type="ECO:0000313" key="2">
    <source>
        <dbReference type="EMBL" id="RIA95110.1"/>
    </source>
</evidence>
<dbReference type="OrthoDB" id="2369740at2759"/>
<keyword evidence="1" id="KW-0812">Transmembrane</keyword>
<sequence length="174" mass="19436">MKFIKSYTIFQFVCLIYFFTFMVTASPILPPSPKFNPENIETSPKAASQTPLSSPSIAVATFTNPTNISTAVTGRIEFTKISLNKTHVSGQLNSGIFDTVVENYQFKIIDRSKTLLYDLTADGLNKWSVNVNESGTTPFEYDFDNLSISKIVDQFFEISHHKKGIVGMTMIKAI</sequence>
<keyword evidence="1" id="KW-1133">Transmembrane helix</keyword>
<reference evidence="2 3" key="1">
    <citation type="submission" date="2018-06" db="EMBL/GenBank/DDBJ databases">
        <title>Comparative genomics reveals the genomic features of Rhizophagus irregularis, R. cerebriforme, R. diaphanum and Gigaspora rosea, and their symbiotic lifestyle signature.</title>
        <authorList>
            <person name="Morin E."/>
            <person name="San Clemente H."/>
            <person name="Chen E.C.H."/>
            <person name="De La Providencia I."/>
            <person name="Hainaut M."/>
            <person name="Kuo A."/>
            <person name="Kohler A."/>
            <person name="Murat C."/>
            <person name="Tang N."/>
            <person name="Roy S."/>
            <person name="Loubradou J."/>
            <person name="Henrissat B."/>
            <person name="Grigoriev I.V."/>
            <person name="Corradi N."/>
            <person name="Roux C."/>
            <person name="Martin F.M."/>
        </authorList>
    </citation>
    <scope>NUCLEOTIDE SEQUENCE [LARGE SCALE GENOMIC DNA]</scope>
    <source>
        <strain evidence="2 3">DAOM 227022</strain>
    </source>
</reference>
<keyword evidence="3" id="KW-1185">Reference proteome</keyword>
<dbReference type="EMBL" id="QKYT01000067">
    <property type="protein sequence ID" value="RIA95110.1"/>
    <property type="molecule type" value="Genomic_DNA"/>
</dbReference>
<dbReference type="AlphaFoldDB" id="A0A397TA16"/>
<protein>
    <submittedName>
        <fullName evidence="2">Uncharacterized protein</fullName>
    </submittedName>
</protein>
<evidence type="ECO:0000256" key="1">
    <source>
        <dbReference type="SAM" id="Phobius"/>
    </source>
</evidence>
<proteinExistence type="predicted"/>